<proteinExistence type="predicted"/>
<keyword evidence="1" id="KW-0732">Signal</keyword>
<protein>
    <submittedName>
        <fullName evidence="2">Zinc ABC transporter substrate-binding protein</fullName>
    </submittedName>
</protein>
<evidence type="ECO:0000313" key="3">
    <source>
        <dbReference type="Proteomes" id="UP000218899"/>
    </source>
</evidence>
<dbReference type="AlphaFoldDB" id="A0A1B4VCA6"/>
<keyword evidence="3" id="KW-1185">Reference proteome</keyword>
<gene>
    <name evidence="2" type="ORF">SVA_2443</name>
</gene>
<dbReference type="EMBL" id="AP014936">
    <property type="protein sequence ID" value="BAU48991.1"/>
    <property type="molecule type" value="Genomic_DNA"/>
</dbReference>
<dbReference type="PANTHER" id="PTHR42953">
    <property type="entry name" value="HIGH-AFFINITY ZINC UPTAKE SYSTEM PROTEIN ZNUA-RELATED"/>
    <property type="match status" value="1"/>
</dbReference>
<sequence>MKRLILALLLLAPLAPAHAALNVFACEPEWAALVAELAGERAKVYSATTARQDPHRIEARPSLIARVRRADLVVCTGAELEIGWLPLLLRQAGNARVQPGQAGYFEAAAVVERLDVPTTVDRAMGDVHASGNPHVHTDPRRIARIAEHLSARLAGLDPANAQAYRDRLADFSRRWSEALDRWSARAAPLRGVRVVAHHKDWVYLYEWLGMESAGYLEVKPGIPPSAAHLAALKVELAAQPARLVLRTPYQDPRASEWLAQQTGVVPVELPYTAGGTPGTADLFGLVEVTVERLLAGLQ</sequence>
<feature type="signal peptide" evidence="1">
    <location>
        <begin position="1"/>
        <end position="19"/>
    </location>
</feature>
<accession>A0A1B4VCA6</accession>
<dbReference type="Gene3D" id="3.40.50.1980">
    <property type="entry name" value="Nitrogenase molybdenum iron protein domain"/>
    <property type="match status" value="2"/>
</dbReference>
<dbReference type="OrthoDB" id="9810636at2"/>
<dbReference type="KEGG" id="sva:SVA_2443"/>
<dbReference type="RefSeq" id="WP_096461451.1">
    <property type="nucleotide sequence ID" value="NZ_AP014936.1"/>
</dbReference>
<dbReference type="CDD" id="cd01145">
    <property type="entry name" value="TroA_c"/>
    <property type="match status" value="1"/>
</dbReference>
<dbReference type="Pfam" id="PF01297">
    <property type="entry name" value="ZnuA"/>
    <property type="match status" value="1"/>
</dbReference>
<organism evidence="2 3">
    <name type="scientific">Sulfurifustis variabilis</name>
    <dbReference type="NCBI Taxonomy" id="1675686"/>
    <lineage>
        <taxon>Bacteria</taxon>
        <taxon>Pseudomonadati</taxon>
        <taxon>Pseudomonadota</taxon>
        <taxon>Gammaproteobacteria</taxon>
        <taxon>Acidiferrobacterales</taxon>
        <taxon>Acidiferrobacteraceae</taxon>
        <taxon>Sulfurifustis</taxon>
    </lineage>
</organism>
<feature type="chain" id="PRO_5008571495" evidence="1">
    <location>
        <begin position="20"/>
        <end position="298"/>
    </location>
</feature>
<dbReference type="SUPFAM" id="SSF53807">
    <property type="entry name" value="Helical backbone' metal receptor"/>
    <property type="match status" value="1"/>
</dbReference>
<reference evidence="2 3" key="1">
    <citation type="submission" date="2015-08" db="EMBL/GenBank/DDBJ databases">
        <title>Complete genome sequence of Sulfurifustis variabilis.</title>
        <authorList>
            <person name="Miura A."/>
            <person name="Kojima H."/>
            <person name="Fukui M."/>
        </authorList>
    </citation>
    <scope>NUCLEOTIDE SEQUENCE [LARGE SCALE GENOMIC DNA]</scope>
    <source>
        <strain evidence="3">skN76</strain>
    </source>
</reference>
<evidence type="ECO:0000313" key="2">
    <source>
        <dbReference type="EMBL" id="BAU48991.1"/>
    </source>
</evidence>
<dbReference type="InterPro" id="IPR006127">
    <property type="entry name" value="ZnuA-like"/>
</dbReference>
<dbReference type="PANTHER" id="PTHR42953:SF2">
    <property type="entry name" value="ADHESION PROTEIN"/>
    <property type="match status" value="1"/>
</dbReference>
<dbReference type="GO" id="GO:0030001">
    <property type="term" value="P:metal ion transport"/>
    <property type="evidence" value="ECO:0007669"/>
    <property type="project" value="InterPro"/>
</dbReference>
<name>A0A1B4VCA6_9GAMM</name>
<dbReference type="GO" id="GO:0046872">
    <property type="term" value="F:metal ion binding"/>
    <property type="evidence" value="ECO:0007669"/>
    <property type="project" value="InterPro"/>
</dbReference>
<dbReference type="Proteomes" id="UP000218899">
    <property type="component" value="Chromosome"/>
</dbReference>
<dbReference type="InterPro" id="IPR050492">
    <property type="entry name" value="Bact_metal-bind_prot9"/>
</dbReference>
<evidence type="ECO:0000256" key="1">
    <source>
        <dbReference type="SAM" id="SignalP"/>
    </source>
</evidence>